<dbReference type="AlphaFoldDB" id="A0A6I3T4H2"/>
<dbReference type="GO" id="GO:0032259">
    <property type="term" value="P:methylation"/>
    <property type="evidence" value="ECO:0007669"/>
    <property type="project" value="UniProtKB-KW"/>
</dbReference>
<dbReference type="EMBL" id="WNKZ01000202">
    <property type="protein sequence ID" value="MTV56478.1"/>
    <property type="molecule type" value="Genomic_DNA"/>
</dbReference>
<reference evidence="2 3" key="1">
    <citation type="submission" date="2019-11" db="EMBL/GenBank/DDBJ databases">
        <title>Type strains purchased from KCTC, JCM and DSMZ.</title>
        <authorList>
            <person name="Lu H."/>
        </authorList>
    </citation>
    <scope>NUCLEOTIDE SEQUENCE [LARGE SCALE GENOMIC DNA]</scope>
    <source>
        <strain evidence="2 3">KCTC 52429</strain>
    </source>
</reference>
<sequence length="56" mass="5782">MSDKPRTFPLPLSSVTDKGQKKQPVFSAVATPQTATRNAAHSAAHGTSPRPAPAVA</sequence>
<accession>A0A6I3T4H2</accession>
<protein>
    <submittedName>
        <fullName evidence="2">Protein-L-isoaspartate O-methyltransferase</fullName>
    </submittedName>
</protein>
<dbReference type="Proteomes" id="UP000430634">
    <property type="component" value="Unassembled WGS sequence"/>
</dbReference>
<evidence type="ECO:0000256" key="1">
    <source>
        <dbReference type="SAM" id="MobiDB-lite"/>
    </source>
</evidence>
<dbReference type="GO" id="GO:0008168">
    <property type="term" value="F:methyltransferase activity"/>
    <property type="evidence" value="ECO:0007669"/>
    <property type="project" value="UniProtKB-KW"/>
</dbReference>
<evidence type="ECO:0000313" key="2">
    <source>
        <dbReference type="EMBL" id="MTV56478.1"/>
    </source>
</evidence>
<keyword evidence="2" id="KW-0489">Methyltransferase</keyword>
<comment type="caution">
    <text evidence="2">The sequence shown here is derived from an EMBL/GenBank/DDBJ whole genome shotgun (WGS) entry which is preliminary data.</text>
</comment>
<gene>
    <name evidence="2" type="ORF">GM672_27565</name>
</gene>
<name>A0A6I3T4H2_9BURK</name>
<proteinExistence type="predicted"/>
<evidence type="ECO:0000313" key="3">
    <source>
        <dbReference type="Proteomes" id="UP000430634"/>
    </source>
</evidence>
<feature type="compositionally biased region" description="Polar residues" evidence="1">
    <location>
        <begin position="30"/>
        <end position="39"/>
    </location>
</feature>
<feature type="non-terminal residue" evidence="2">
    <location>
        <position position="56"/>
    </location>
</feature>
<organism evidence="2 3">
    <name type="scientific">Pseudoduganella buxea</name>
    <dbReference type="NCBI Taxonomy" id="1949069"/>
    <lineage>
        <taxon>Bacteria</taxon>
        <taxon>Pseudomonadati</taxon>
        <taxon>Pseudomonadota</taxon>
        <taxon>Betaproteobacteria</taxon>
        <taxon>Burkholderiales</taxon>
        <taxon>Oxalobacteraceae</taxon>
        <taxon>Telluria group</taxon>
        <taxon>Pseudoduganella</taxon>
    </lineage>
</organism>
<feature type="region of interest" description="Disordered" evidence="1">
    <location>
        <begin position="1"/>
        <end position="56"/>
    </location>
</feature>
<keyword evidence="2" id="KW-0808">Transferase</keyword>